<evidence type="ECO:0000259" key="2">
    <source>
        <dbReference type="PROSITE" id="PS51745"/>
    </source>
</evidence>
<feature type="region of interest" description="Disordered" evidence="1">
    <location>
        <begin position="516"/>
        <end position="540"/>
    </location>
</feature>
<evidence type="ECO:0000313" key="4">
    <source>
        <dbReference type="Proteomes" id="UP000053647"/>
    </source>
</evidence>
<dbReference type="AlphaFoldDB" id="A0A0C9T686"/>
<feature type="region of interest" description="Disordered" evidence="1">
    <location>
        <begin position="342"/>
        <end position="383"/>
    </location>
</feature>
<feature type="domain" description="PB1" evidence="2">
    <location>
        <begin position="232"/>
        <end position="316"/>
    </location>
</feature>
<dbReference type="EMBL" id="KN820142">
    <property type="protein sequence ID" value="KIJ06823.1"/>
    <property type="molecule type" value="Genomic_DNA"/>
</dbReference>
<dbReference type="InterPro" id="IPR053793">
    <property type="entry name" value="PB1-like"/>
</dbReference>
<reference evidence="3 4" key="1">
    <citation type="submission" date="2014-06" db="EMBL/GenBank/DDBJ databases">
        <authorList>
            <consortium name="DOE Joint Genome Institute"/>
            <person name="Kuo A."/>
            <person name="Kohler A."/>
            <person name="Nagy L.G."/>
            <person name="Floudas D."/>
            <person name="Copeland A."/>
            <person name="Barry K.W."/>
            <person name="Cichocki N."/>
            <person name="Veneault-Fourrey C."/>
            <person name="LaButti K."/>
            <person name="Lindquist E.A."/>
            <person name="Lipzen A."/>
            <person name="Lundell T."/>
            <person name="Morin E."/>
            <person name="Murat C."/>
            <person name="Sun H."/>
            <person name="Tunlid A."/>
            <person name="Henrissat B."/>
            <person name="Grigoriev I.V."/>
            <person name="Hibbett D.S."/>
            <person name="Martin F."/>
            <person name="Nordberg H.P."/>
            <person name="Cantor M.N."/>
            <person name="Hua S.X."/>
        </authorList>
    </citation>
    <scope>NUCLEOTIDE SEQUENCE [LARGE SCALE GENOMIC DNA]</scope>
    <source>
        <strain evidence="3 4">ATCC 200175</strain>
    </source>
</reference>
<evidence type="ECO:0000256" key="1">
    <source>
        <dbReference type="SAM" id="MobiDB-lite"/>
    </source>
</evidence>
<reference evidence="4" key="2">
    <citation type="submission" date="2015-01" db="EMBL/GenBank/DDBJ databases">
        <title>Evolutionary Origins and Diversification of the Mycorrhizal Mutualists.</title>
        <authorList>
            <consortium name="DOE Joint Genome Institute"/>
            <consortium name="Mycorrhizal Genomics Consortium"/>
            <person name="Kohler A."/>
            <person name="Kuo A."/>
            <person name="Nagy L.G."/>
            <person name="Floudas D."/>
            <person name="Copeland A."/>
            <person name="Barry K.W."/>
            <person name="Cichocki N."/>
            <person name="Veneault-Fourrey C."/>
            <person name="LaButti K."/>
            <person name="Lindquist E.A."/>
            <person name="Lipzen A."/>
            <person name="Lundell T."/>
            <person name="Morin E."/>
            <person name="Murat C."/>
            <person name="Riley R."/>
            <person name="Ohm R."/>
            <person name="Sun H."/>
            <person name="Tunlid A."/>
            <person name="Henrissat B."/>
            <person name="Grigoriev I.V."/>
            <person name="Hibbett D.S."/>
            <person name="Martin F."/>
        </authorList>
    </citation>
    <scope>NUCLEOTIDE SEQUENCE [LARGE SCALE GENOMIC DNA]</scope>
    <source>
        <strain evidence="4">ATCC 200175</strain>
    </source>
</reference>
<dbReference type="HOGENOM" id="CLU_434176_0_0_1"/>
<organism evidence="3 4">
    <name type="scientific">Paxillus involutus ATCC 200175</name>
    <dbReference type="NCBI Taxonomy" id="664439"/>
    <lineage>
        <taxon>Eukaryota</taxon>
        <taxon>Fungi</taxon>
        <taxon>Dikarya</taxon>
        <taxon>Basidiomycota</taxon>
        <taxon>Agaricomycotina</taxon>
        <taxon>Agaricomycetes</taxon>
        <taxon>Agaricomycetidae</taxon>
        <taxon>Boletales</taxon>
        <taxon>Paxilineae</taxon>
        <taxon>Paxillaceae</taxon>
        <taxon>Paxillus</taxon>
    </lineage>
</organism>
<name>A0A0C9T686_PAXIN</name>
<keyword evidence="4" id="KW-1185">Reference proteome</keyword>
<gene>
    <name evidence="3" type="ORF">PAXINDRAFT_19978</name>
</gene>
<accession>A0A0C9T686</accession>
<feature type="region of interest" description="Disordered" evidence="1">
    <location>
        <begin position="154"/>
        <end position="226"/>
    </location>
</feature>
<dbReference type="OrthoDB" id="2691536at2759"/>
<proteinExistence type="predicted"/>
<dbReference type="Proteomes" id="UP000053647">
    <property type="component" value="Unassembled WGS sequence"/>
</dbReference>
<feature type="compositionally biased region" description="Low complexity" evidence="1">
    <location>
        <begin position="345"/>
        <end position="357"/>
    </location>
</feature>
<evidence type="ECO:0000313" key="3">
    <source>
        <dbReference type="EMBL" id="KIJ06823.1"/>
    </source>
</evidence>
<feature type="region of interest" description="Disordered" evidence="1">
    <location>
        <begin position="1"/>
        <end position="131"/>
    </location>
</feature>
<feature type="compositionally biased region" description="Low complexity" evidence="1">
    <location>
        <begin position="520"/>
        <end position="540"/>
    </location>
</feature>
<protein>
    <recommendedName>
        <fullName evidence="2">PB1 domain-containing protein</fullName>
    </recommendedName>
</protein>
<sequence>MGLDPTQCAPQPLASRTRKTRAASLSTLAPVESQASSPIQDVSTQGTSGLIVTGARKRAKPEGEPPVCAVSQTKRRRRTNPLAPQKPAELPPQVDAMSMPAPIVEPAPNFDLEPIYEAPDEDEINFHAQPEWQAQLSHPSDLISSILNYDDDASSDEESYVKEDQALVNRDPNSSSDGSDDDDDDDDFKRLLRLNAKTKPAQRKQPNAPTVKKSKSSLSYSNTDLPPDSDEEFNIKCVVRISKSSSSLLDISSTITFEELREVVAKRLKRHPDYVSLCYRLSTMKAKDASITIESDEELVMFMSRMRSIIIPPRRRDGKQSARPPKAVEVCFEDASMDNVEDTCNSSGKGQSNSKSNRLGSNLRVPSGSSKRASSEVPAEHPSLLDGTAHREKCVSQLQRRWRCVVHTKSPQNPVWCYRDPIWGDSSSCQKLTYANLSFWALEIMEDRATVDEKPLTLRLDDTKPQSRGGLNPVTQGHPQAVIAGGPSPYYPPVPPYYYPPPYAHDPYNRAGHMPHPYNTPAQPAAPPISSQSIPSTSRPSQADIPIVQWFTYLDQVEERNKDGITFAQYGPILRQNQFIRVSQLLEFTGIPLTGLQELLEIPLGTATLIIQYAKRDLEDLRAGCWVFPQ</sequence>
<dbReference type="PROSITE" id="PS51745">
    <property type="entry name" value="PB1"/>
    <property type="match status" value="1"/>
</dbReference>
<feature type="compositionally biased region" description="Polar residues" evidence="1">
    <location>
        <begin position="23"/>
        <end position="50"/>
    </location>
</feature>